<dbReference type="Proteomes" id="UP000663889">
    <property type="component" value="Unassembled WGS sequence"/>
</dbReference>
<feature type="non-terminal residue" evidence="2">
    <location>
        <position position="1"/>
    </location>
</feature>
<evidence type="ECO:0000313" key="3">
    <source>
        <dbReference type="Proteomes" id="UP000663889"/>
    </source>
</evidence>
<accession>A0A815X0F2</accession>
<gene>
    <name evidence="2" type="ORF">SEV965_LOCUS38658</name>
</gene>
<evidence type="ECO:0000256" key="1">
    <source>
        <dbReference type="SAM" id="MobiDB-lite"/>
    </source>
</evidence>
<dbReference type="EMBL" id="CAJNOU010010063">
    <property type="protein sequence ID" value="CAF1550273.1"/>
    <property type="molecule type" value="Genomic_DNA"/>
</dbReference>
<feature type="compositionally biased region" description="Basic and acidic residues" evidence="1">
    <location>
        <begin position="12"/>
        <end position="22"/>
    </location>
</feature>
<dbReference type="AlphaFoldDB" id="A0A815X0F2"/>
<sequence>VEGGQHLVIKTDNGEQIRLERS</sequence>
<comment type="caution">
    <text evidence="2">The sequence shown here is derived from an EMBL/GenBank/DDBJ whole genome shotgun (WGS) entry which is preliminary data.</text>
</comment>
<organism evidence="2 3">
    <name type="scientific">Rotaria sordida</name>
    <dbReference type="NCBI Taxonomy" id="392033"/>
    <lineage>
        <taxon>Eukaryota</taxon>
        <taxon>Metazoa</taxon>
        <taxon>Spiralia</taxon>
        <taxon>Gnathifera</taxon>
        <taxon>Rotifera</taxon>
        <taxon>Eurotatoria</taxon>
        <taxon>Bdelloidea</taxon>
        <taxon>Philodinida</taxon>
        <taxon>Philodinidae</taxon>
        <taxon>Rotaria</taxon>
    </lineage>
</organism>
<evidence type="ECO:0000313" key="2">
    <source>
        <dbReference type="EMBL" id="CAF1550273.1"/>
    </source>
</evidence>
<name>A0A815X0F2_9BILA</name>
<reference evidence="2" key="1">
    <citation type="submission" date="2021-02" db="EMBL/GenBank/DDBJ databases">
        <authorList>
            <person name="Nowell W R."/>
        </authorList>
    </citation>
    <scope>NUCLEOTIDE SEQUENCE</scope>
</reference>
<feature type="region of interest" description="Disordered" evidence="1">
    <location>
        <begin position="1"/>
        <end position="22"/>
    </location>
</feature>
<protein>
    <submittedName>
        <fullName evidence="2">Uncharacterized protein</fullName>
    </submittedName>
</protein>
<proteinExistence type="predicted"/>